<dbReference type="PANTHER" id="PTHR37291">
    <property type="entry name" value="5-METHYLCYTOSINE-SPECIFIC RESTRICTION ENZYME B"/>
    <property type="match status" value="1"/>
</dbReference>
<proteinExistence type="predicted"/>
<dbReference type="RefSeq" id="WP_075443410.1">
    <property type="nucleotide sequence ID" value="NZ_FOQK01000011.1"/>
</dbReference>
<dbReference type="GO" id="GO:0005524">
    <property type="term" value="F:ATP binding"/>
    <property type="evidence" value="ECO:0007669"/>
    <property type="project" value="InterPro"/>
</dbReference>
<dbReference type="Gene3D" id="3.40.50.300">
    <property type="entry name" value="P-loop containing nucleotide triphosphate hydrolases"/>
    <property type="match status" value="1"/>
</dbReference>
<name>A0A1I3EQZ3_SELRU</name>
<dbReference type="InterPro" id="IPR052934">
    <property type="entry name" value="Methyl-DNA_Rec/Restrict_Enz"/>
</dbReference>
<evidence type="ECO:0000313" key="3">
    <source>
        <dbReference type="Proteomes" id="UP000183639"/>
    </source>
</evidence>
<dbReference type="InterPro" id="IPR027417">
    <property type="entry name" value="P-loop_NTPase"/>
</dbReference>
<organism evidence="2 3">
    <name type="scientific">Selenomonas ruminantium</name>
    <dbReference type="NCBI Taxonomy" id="971"/>
    <lineage>
        <taxon>Bacteria</taxon>
        <taxon>Bacillati</taxon>
        <taxon>Bacillota</taxon>
        <taxon>Negativicutes</taxon>
        <taxon>Selenomonadales</taxon>
        <taxon>Selenomonadaceae</taxon>
        <taxon>Selenomonas</taxon>
    </lineage>
</organism>
<dbReference type="PANTHER" id="PTHR37291:SF1">
    <property type="entry name" value="TYPE IV METHYL-DIRECTED RESTRICTION ENZYME ECOKMCRB SUBUNIT"/>
    <property type="match status" value="1"/>
</dbReference>
<dbReference type="GO" id="GO:0016887">
    <property type="term" value="F:ATP hydrolysis activity"/>
    <property type="evidence" value="ECO:0007669"/>
    <property type="project" value="InterPro"/>
</dbReference>
<feature type="domain" description="ATPase dynein-related AAA" evidence="1">
    <location>
        <begin position="54"/>
        <end position="223"/>
    </location>
</feature>
<reference evidence="2 3" key="1">
    <citation type="submission" date="2016-10" db="EMBL/GenBank/DDBJ databases">
        <authorList>
            <person name="de Groot N.N."/>
        </authorList>
    </citation>
    <scope>NUCLEOTIDE SEQUENCE [LARGE SCALE GENOMIC DNA]</scope>
    <source>
        <strain evidence="2 3">Z108</strain>
    </source>
</reference>
<evidence type="ECO:0000313" key="2">
    <source>
        <dbReference type="EMBL" id="SFI01395.1"/>
    </source>
</evidence>
<sequence length="347" mass="40339">MDYEHNDDVLQTNITKELQGVADILNLNIQSHKKNTNSYGEKNASKIDRPYNRIIFGAPGTGKSYELKKDQENFFPDEDCFERITFHPAYSYAQFFGCYKPVGKGNDISYEYIPGPFLRVLLKALSNPENNYLLIIEEINRANVAAVFGDVFQLLDRKNGKSEYPVDISNEVKDYIVKYQNDNKKINLTMGDKLYLPSNFYIWATMNSADQGVMPLDTAFKRRWTFSYRPIDADEDKVHDFKTELYLTTGEQQILEWNKTRHIINNLLRKAHVNEDKWLGPFFLATDILKDPDLLRQMFASKVLMYLFEDAAKYDMRTVFGQEYHAYSDLLKDYQENGLAIFASEGD</sequence>
<dbReference type="InterPro" id="IPR011704">
    <property type="entry name" value="ATPase_dyneun-rel_AAA"/>
</dbReference>
<dbReference type="SUPFAM" id="SSF52540">
    <property type="entry name" value="P-loop containing nucleoside triphosphate hydrolases"/>
    <property type="match status" value="1"/>
</dbReference>
<gene>
    <name evidence="2" type="ORF">SAMN04487861_11149</name>
</gene>
<protein>
    <submittedName>
        <fullName evidence="2">AAA domain (Dynein-related subfamily)</fullName>
    </submittedName>
</protein>
<dbReference type="OrthoDB" id="9781481at2"/>
<dbReference type="Pfam" id="PF07728">
    <property type="entry name" value="AAA_5"/>
    <property type="match status" value="1"/>
</dbReference>
<dbReference type="Proteomes" id="UP000183639">
    <property type="component" value="Unassembled WGS sequence"/>
</dbReference>
<accession>A0A1I3EQZ3</accession>
<dbReference type="EMBL" id="FOQK01000011">
    <property type="protein sequence ID" value="SFI01395.1"/>
    <property type="molecule type" value="Genomic_DNA"/>
</dbReference>
<dbReference type="AlphaFoldDB" id="A0A1I3EQZ3"/>
<evidence type="ECO:0000259" key="1">
    <source>
        <dbReference type="Pfam" id="PF07728"/>
    </source>
</evidence>